<feature type="non-terminal residue" evidence="1">
    <location>
        <position position="74"/>
    </location>
</feature>
<dbReference type="EMBL" id="AUZZ01003609">
    <property type="protein sequence ID" value="EQD56487.1"/>
    <property type="molecule type" value="Genomic_DNA"/>
</dbReference>
<proteinExistence type="predicted"/>
<dbReference type="Gene3D" id="3.40.50.720">
    <property type="entry name" value="NAD(P)-binding Rossmann-like Domain"/>
    <property type="match status" value="1"/>
</dbReference>
<gene>
    <name evidence="1" type="ORF">B2A_05227</name>
</gene>
<comment type="caution">
    <text evidence="1">The sequence shown here is derived from an EMBL/GenBank/DDBJ whole genome shotgun (WGS) entry which is preliminary data.</text>
</comment>
<dbReference type="Gene3D" id="3.90.25.10">
    <property type="entry name" value="UDP-galactose 4-epimerase, domain 1"/>
    <property type="match status" value="1"/>
</dbReference>
<name>T1AH34_9ZZZZ</name>
<sequence>MAAEGLFSAYAHSYGLQSYIFRLANIIDARMNHGVIFDFFEKLKKDPTRLEVPRRWTSGEELPAHRGLRDRNAP</sequence>
<protein>
    <submittedName>
        <fullName evidence="1">NAD-dependent epimerase/dehydratase</fullName>
    </submittedName>
</protein>
<reference evidence="1" key="2">
    <citation type="journal article" date="2014" name="ISME J.">
        <title>Microbial stratification in low pH oxic and suboxic macroscopic growths along an acid mine drainage.</title>
        <authorList>
            <person name="Mendez-Garcia C."/>
            <person name="Mesa V."/>
            <person name="Sprenger R.R."/>
            <person name="Richter M."/>
            <person name="Diez M.S."/>
            <person name="Solano J."/>
            <person name="Bargiela R."/>
            <person name="Golyshina O.V."/>
            <person name="Manteca A."/>
            <person name="Ramos J.L."/>
            <person name="Gallego J.R."/>
            <person name="Llorente I."/>
            <person name="Martins Dos Santos V.A."/>
            <person name="Jensen O.N."/>
            <person name="Pelaez A.I."/>
            <person name="Sanchez J."/>
            <person name="Ferrer M."/>
        </authorList>
    </citation>
    <scope>NUCLEOTIDE SEQUENCE</scope>
</reference>
<accession>T1AH34</accession>
<reference evidence="1" key="1">
    <citation type="submission" date="2013-08" db="EMBL/GenBank/DDBJ databases">
        <authorList>
            <person name="Mendez C."/>
            <person name="Richter M."/>
            <person name="Ferrer M."/>
            <person name="Sanchez J."/>
        </authorList>
    </citation>
    <scope>NUCLEOTIDE SEQUENCE</scope>
</reference>
<evidence type="ECO:0000313" key="1">
    <source>
        <dbReference type="EMBL" id="EQD56487.1"/>
    </source>
</evidence>
<organism evidence="1">
    <name type="scientific">mine drainage metagenome</name>
    <dbReference type="NCBI Taxonomy" id="410659"/>
    <lineage>
        <taxon>unclassified sequences</taxon>
        <taxon>metagenomes</taxon>
        <taxon>ecological metagenomes</taxon>
    </lineage>
</organism>
<dbReference type="AlphaFoldDB" id="T1AH34"/>